<comment type="caution">
    <text evidence="1">The sequence shown here is derived from an EMBL/GenBank/DDBJ whole genome shotgun (WGS) entry which is preliminary data.</text>
</comment>
<gene>
    <name evidence="1" type="ORF">SDC9_109110</name>
</gene>
<name>A0A645BKC5_9ZZZZ</name>
<evidence type="ECO:0000313" key="1">
    <source>
        <dbReference type="EMBL" id="MPM62244.1"/>
    </source>
</evidence>
<reference evidence="1" key="1">
    <citation type="submission" date="2019-08" db="EMBL/GenBank/DDBJ databases">
        <authorList>
            <person name="Kucharzyk K."/>
            <person name="Murdoch R.W."/>
            <person name="Higgins S."/>
            <person name="Loffler F."/>
        </authorList>
    </citation>
    <scope>NUCLEOTIDE SEQUENCE</scope>
</reference>
<dbReference type="AlphaFoldDB" id="A0A645BKC5"/>
<proteinExistence type="predicted"/>
<accession>A0A645BKC5</accession>
<sequence length="153" mass="17517">MNYILEHTKDVKFYTYMPAMFDALGISAADYDWFISDIELTPRVPGFEWHDQWMTGEMLQQLIAKHDIQFVWAVFSAVPKGTRPNVESVPYCDGNSDYWTKQDLRPQLPAAFFEIACWDSAATIFIGLPEEAIARLAAKYADLKPLEDCHASE</sequence>
<protein>
    <submittedName>
        <fullName evidence="1">Uncharacterized protein</fullName>
    </submittedName>
</protein>
<organism evidence="1">
    <name type="scientific">bioreactor metagenome</name>
    <dbReference type="NCBI Taxonomy" id="1076179"/>
    <lineage>
        <taxon>unclassified sequences</taxon>
        <taxon>metagenomes</taxon>
        <taxon>ecological metagenomes</taxon>
    </lineage>
</organism>
<dbReference type="EMBL" id="VSSQ01018766">
    <property type="protein sequence ID" value="MPM62244.1"/>
    <property type="molecule type" value="Genomic_DNA"/>
</dbReference>